<keyword evidence="1" id="KW-0238">DNA-binding</keyword>
<dbReference type="Proteomes" id="UP000230971">
    <property type="component" value="Unassembled WGS sequence"/>
</dbReference>
<accession>A0A2G5PQD0</accession>
<proteinExistence type="predicted"/>
<gene>
    <name evidence="1" type="ORF">CQY23_03035</name>
</gene>
<evidence type="ECO:0000313" key="1">
    <source>
        <dbReference type="EMBL" id="PIB80528.1"/>
    </source>
</evidence>
<name>A0A2G5PQD0_MYCCE</name>
<comment type="caution">
    <text evidence="1">The sequence shown here is derived from an EMBL/GenBank/DDBJ whole genome shotgun (WGS) entry which is preliminary data.</text>
</comment>
<organism evidence="1 2">
    <name type="scientific">Mycobacterium celatum</name>
    <dbReference type="NCBI Taxonomy" id="28045"/>
    <lineage>
        <taxon>Bacteria</taxon>
        <taxon>Bacillati</taxon>
        <taxon>Actinomycetota</taxon>
        <taxon>Actinomycetes</taxon>
        <taxon>Mycobacteriales</taxon>
        <taxon>Mycobacteriaceae</taxon>
        <taxon>Mycobacterium</taxon>
    </lineage>
</organism>
<dbReference type="RefSeq" id="WP_099539487.1">
    <property type="nucleotide sequence ID" value="NZ_PDKV01000002.1"/>
</dbReference>
<dbReference type="AlphaFoldDB" id="A0A2G5PQD0"/>
<protein>
    <submittedName>
        <fullName evidence="1">DNA-binding protein</fullName>
    </submittedName>
</protein>
<reference evidence="1 2" key="1">
    <citation type="journal article" date="2017" name="Infect. Genet. Evol.">
        <title>The new phylogeny of the genus Mycobacterium: The old and the news.</title>
        <authorList>
            <person name="Tortoli E."/>
            <person name="Fedrizzi T."/>
            <person name="Meehan C.J."/>
            <person name="Trovato A."/>
            <person name="Grottola A."/>
            <person name="Giacobazzi E."/>
            <person name="Serpini G.F."/>
            <person name="Tagliazucchi S."/>
            <person name="Fabio A."/>
            <person name="Bettua C."/>
            <person name="Bertorelli R."/>
            <person name="Frascaro F."/>
            <person name="De Sanctis V."/>
            <person name="Pecorari M."/>
            <person name="Jousson O."/>
            <person name="Segata N."/>
            <person name="Cirillo D.M."/>
        </authorList>
    </citation>
    <scope>NUCLEOTIDE SEQUENCE [LARGE SCALE GENOMIC DNA]</scope>
    <source>
        <strain evidence="1 2">NCTC 12882</strain>
    </source>
</reference>
<dbReference type="OrthoDB" id="4571489at2"/>
<evidence type="ECO:0000313" key="2">
    <source>
        <dbReference type="Proteomes" id="UP000230971"/>
    </source>
</evidence>
<sequence length="94" mass="10905">MKTYSLAEVAEAHLPPEWTDSVRWLARRLNRGELRGVRFGRTWRMRDSDIEYMLSRYSNDGQSTVDHRLPVVAEATCVVDGLSPRSRRRLRSAS</sequence>
<dbReference type="GO" id="GO:0003677">
    <property type="term" value="F:DNA binding"/>
    <property type="evidence" value="ECO:0007669"/>
    <property type="project" value="UniProtKB-KW"/>
</dbReference>
<dbReference type="EMBL" id="PDKV01000002">
    <property type="protein sequence ID" value="PIB80528.1"/>
    <property type="molecule type" value="Genomic_DNA"/>
</dbReference>